<organism evidence="1 2">
    <name type="scientific">Tamlana crocina</name>
    <dbReference type="NCBI Taxonomy" id="393006"/>
    <lineage>
        <taxon>Bacteria</taxon>
        <taxon>Pseudomonadati</taxon>
        <taxon>Bacteroidota</taxon>
        <taxon>Flavobacteriia</taxon>
        <taxon>Flavobacteriales</taxon>
        <taxon>Flavobacteriaceae</taxon>
        <taxon>Tamlana</taxon>
    </lineage>
</organism>
<evidence type="ECO:0000313" key="1">
    <source>
        <dbReference type="EMBL" id="NJX16042.1"/>
    </source>
</evidence>
<proteinExistence type="predicted"/>
<dbReference type="EMBL" id="JAAVJS010000014">
    <property type="protein sequence ID" value="NJX16042.1"/>
    <property type="molecule type" value="Genomic_DNA"/>
</dbReference>
<reference evidence="1 2" key="1">
    <citation type="submission" date="2020-03" db="EMBL/GenBank/DDBJ databases">
        <title>Tamlana sp. nov, isolated from XXX.</title>
        <authorList>
            <person name="Cao W.R."/>
        </authorList>
    </citation>
    <scope>NUCLEOTIDE SEQUENCE [LARGE SCALE GENOMIC DNA]</scope>
    <source>
        <strain evidence="1 2">HST1-43</strain>
    </source>
</reference>
<keyword evidence="2" id="KW-1185">Reference proteome</keyword>
<sequence length="117" mass="13117">MRKLTKALLGTVVVAIALFFANIKPITTPNEDFELASLLKINSANAEDFYRTYEGQLYKHYKSPTGNGWGPASGNVKDGYFLPTAPGYYYDADWNLVEYDDDDFDNGSAPTTRPNKY</sequence>
<dbReference type="RefSeq" id="WP_167918310.1">
    <property type="nucleotide sequence ID" value="NZ_JAAVJS010000014.1"/>
</dbReference>
<comment type="caution">
    <text evidence="1">The sequence shown here is derived from an EMBL/GenBank/DDBJ whole genome shotgun (WGS) entry which is preliminary data.</text>
</comment>
<protein>
    <submittedName>
        <fullName evidence="1">Uncharacterized protein</fullName>
    </submittedName>
</protein>
<dbReference type="Proteomes" id="UP000760545">
    <property type="component" value="Unassembled WGS sequence"/>
</dbReference>
<name>A0ABX1DF30_9FLAO</name>
<accession>A0ABX1DF30</accession>
<gene>
    <name evidence="1" type="ORF">HC176_11150</name>
</gene>
<evidence type="ECO:0000313" key="2">
    <source>
        <dbReference type="Proteomes" id="UP000760545"/>
    </source>
</evidence>